<feature type="compositionally biased region" description="Acidic residues" evidence="1">
    <location>
        <begin position="354"/>
        <end position="364"/>
    </location>
</feature>
<dbReference type="EMBL" id="MDYQ01000176">
    <property type="protein sequence ID" value="PRP79661.1"/>
    <property type="molecule type" value="Genomic_DNA"/>
</dbReference>
<evidence type="ECO:0000313" key="3">
    <source>
        <dbReference type="Proteomes" id="UP000241769"/>
    </source>
</evidence>
<dbReference type="AlphaFoldDB" id="A0A2P6N6T3"/>
<evidence type="ECO:0000256" key="1">
    <source>
        <dbReference type="SAM" id="MobiDB-lite"/>
    </source>
</evidence>
<organism evidence="2 3">
    <name type="scientific">Planoprotostelium fungivorum</name>
    <dbReference type="NCBI Taxonomy" id="1890364"/>
    <lineage>
        <taxon>Eukaryota</taxon>
        <taxon>Amoebozoa</taxon>
        <taxon>Evosea</taxon>
        <taxon>Variosea</taxon>
        <taxon>Cavosteliida</taxon>
        <taxon>Cavosteliaceae</taxon>
        <taxon>Planoprotostelium</taxon>
    </lineage>
</organism>
<evidence type="ECO:0000313" key="2">
    <source>
        <dbReference type="EMBL" id="PRP79661.1"/>
    </source>
</evidence>
<protein>
    <submittedName>
        <fullName evidence="2">Uncharacterized protein</fullName>
    </submittedName>
</protein>
<comment type="caution">
    <text evidence="2">The sequence shown here is derived from an EMBL/GenBank/DDBJ whole genome shotgun (WGS) entry which is preliminary data.</text>
</comment>
<dbReference type="Proteomes" id="UP000241769">
    <property type="component" value="Unassembled WGS sequence"/>
</dbReference>
<name>A0A2P6N6T3_9EUKA</name>
<feature type="compositionally biased region" description="Polar residues" evidence="1">
    <location>
        <begin position="145"/>
        <end position="154"/>
    </location>
</feature>
<gene>
    <name evidence="2" type="ORF">PROFUN_10561</name>
</gene>
<proteinExistence type="predicted"/>
<feature type="compositionally biased region" description="Basic and acidic residues" evidence="1">
    <location>
        <begin position="410"/>
        <end position="419"/>
    </location>
</feature>
<feature type="region of interest" description="Disordered" evidence="1">
    <location>
        <begin position="111"/>
        <end position="154"/>
    </location>
</feature>
<reference evidence="2 3" key="1">
    <citation type="journal article" date="2018" name="Genome Biol. Evol.">
        <title>Multiple Roots of Fruiting Body Formation in Amoebozoa.</title>
        <authorList>
            <person name="Hillmann F."/>
            <person name="Forbes G."/>
            <person name="Novohradska S."/>
            <person name="Ferling I."/>
            <person name="Riege K."/>
            <person name="Groth M."/>
            <person name="Westermann M."/>
            <person name="Marz M."/>
            <person name="Spaller T."/>
            <person name="Winckler T."/>
            <person name="Schaap P."/>
            <person name="Glockner G."/>
        </authorList>
    </citation>
    <scope>NUCLEOTIDE SEQUENCE [LARGE SCALE GENOMIC DNA]</scope>
    <source>
        <strain evidence="2 3">Jena</strain>
    </source>
</reference>
<dbReference type="InParanoid" id="A0A2P6N6T3"/>
<accession>A0A2P6N6T3</accession>
<sequence length="507" mass="57663">MDLLLIKAFLEQLDNHCSHENGHPPEDEIISGESYWCLITGHAKTTRCGAKHIKKCGGKTPQEVEEVGLDKHYVNNNNERLKKAGIRIEGYSLKDNETKLFLYLRDGAVTDGQQEKKRKKREESPTPSRPQTFQTPPRSLPSPILGSSSHSPQRSPVILAGSCVPFDTITLNDYLKPEYDEKNRITEFSLLMREGPAPDDISHDSAIRDIKRFVWSSEDGLWSGSIPVSPLGKIPVNELPPGSYFGRLITGDTTKEYICKFIIPERFQSWSNLRGDRSKEVDGVDDAAETTHEDLDLFQDRSWHLSSPSRSPGIQNGVHSGSGYSHLITNQHGSHMRRQNQGQKMITHARSDKETDDDSDDDAENYQPRDTSILQKKPSHAIQYPTQPMAHRPFGMIEDDVSITSLRSKRSNESKDSNEKAAAGSDDEDAEERMKEVEDHPGKSKLIRDCIIELVAAKQRFGVDTDMLFQHAQRRYPWAEKKYVKMVLQTRLKKKVYKDEDYWFITL</sequence>
<feature type="compositionally biased region" description="Polar residues" evidence="1">
    <location>
        <begin position="304"/>
        <end position="344"/>
    </location>
</feature>
<feature type="region of interest" description="Disordered" evidence="1">
    <location>
        <begin position="303"/>
        <end position="381"/>
    </location>
</feature>
<feature type="compositionally biased region" description="Basic and acidic residues" evidence="1">
    <location>
        <begin position="432"/>
        <end position="441"/>
    </location>
</feature>
<feature type="compositionally biased region" description="Polar residues" evidence="1">
    <location>
        <begin position="125"/>
        <end position="137"/>
    </location>
</feature>
<keyword evidence="3" id="KW-1185">Reference proteome</keyword>
<feature type="region of interest" description="Disordered" evidence="1">
    <location>
        <begin position="406"/>
        <end position="441"/>
    </location>
</feature>